<name>A0ABW2X8Z6_9ACTN</name>
<dbReference type="Pfam" id="PF07978">
    <property type="entry name" value="NIPSNAP"/>
    <property type="match status" value="1"/>
</dbReference>
<keyword evidence="4" id="KW-1185">Reference proteome</keyword>
<proteinExistence type="predicted"/>
<evidence type="ECO:0000313" key="4">
    <source>
        <dbReference type="Proteomes" id="UP001597063"/>
    </source>
</evidence>
<feature type="compositionally biased region" description="Low complexity" evidence="1">
    <location>
        <begin position="204"/>
        <end position="216"/>
    </location>
</feature>
<dbReference type="Proteomes" id="UP001597063">
    <property type="component" value="Unassembled WGS sequence"/>
</dbReference>
<sequence length="216" mass="24114">MNVIELRRYALRPGRRDDLVELFEREFIEPQEAAGMTPLGQFRDLDDPDRFVWLRGFDDMETRGKALPAFYEGPVWAAHRDQANATMLDSSDARLLRPLTALPALPERRPVGAEPPSGFVAVTLWSFGAHLASAEPVMRKAVIPQYGPDAIVLATLDAENNYPRLPIRTGDGHIAVITTHPDEAAHQEFQTRITLPPDIPPPTTLRLAPTPRSLIR</sequence>
<comment type="caution">
    <text evidence="3">The sequence shown here is derived from an EMBL/GenBank/DDBJ whole genome shotgun (WGS) entry which is preliminary data.</text>
</comment>
<reference evidence="4" key="1">
    <citation type="journal article" date="2019" name="Int. J. Syst. Evol. Microbiol.">
        <title>The Global Catalogue of Microorganisms (GCM) 10K type strain sequencing project: providing services to taxonomists for standard genome sequencing and annotation.</title>
        <authorList>
            <consortium name="The Broad Institute Genomics Platform"/>
            <consortium name="The Broad Institute Genome Sequencing Center for Infectious Disease"/>
            <person name="Wu L."/>
            <person name="Ma J."/>
        </authorList>
    </citation>
    <scope>NUCLEOTIDE SEQUENCE [LARGE SCALE GENOMIC DNA]</scope>
    <source>
        <strain evidence="4">JCM 9371</strain>
    </source>
</reference>
<evidence type="ECO:0000256" key="1">
    <source>
        <dbReference type="SAM" id="MobiDB-lite"/>
    </source>
</evidence>
<dbReference type="Gene3D" id="3.30.70.100">
    <property type="match status" value="1"/>
</dbReference>
<dbReference type="RefSeq" id="WP_207399657.1">
    <property type="nucleotide sequence ID" value="NZ_CAACUY010000024.1"/>
</dbReference>
<dbReference type="InterPro" id="IPR012577">
    <property type="entry name" value="NIPSNAP"/>
</dbReference>
<dbReference type="InterPro" id="IPR011008">
    <property type="entry name" value="Dimeric_a/b-barrel"/>
</dbReference>
<evidence type="ECO:0000313" key="3">
    <source>
        <dbReference type="EMBL" id="MFD0682938.1"/>
    </source>
</evidence>
<evidence type="ECO:0000259" key="2">
    <source>
        <dbReference type="Pfam" id="PF07978"/>
    </source>
</evidence>
<gene>
    <name evidence="3" type="ORF">ACFQZM_00390</name>
</gene>
<protein>
    <submittedName>
        <fullName evidence="3">NIPSNAP family protein</fullName>
    </submittedName>
</protein>
<dbReference type="SUPFAM" id="SSF54909">
    <property type="entry name" value="Dimeric alpha+beta barrel"/>
    <property type="match status" value="1"/>
</dbReference>
<organism evidence="3 4">
    <name type="scientific">Actinomadura fibrosa</name>
    <dbReference type="NCBI Taxonomy" id="111802"/>
    <lineage>
        <taxon>Bacteria</taxon>
        <taxon>Bacillati</taxon>
        <taxon>Actinomycetota</taxon>
        <taxon>Actinomycetes</taxon>
        <taxon>Streptosporangiales</taxon>
        <taxon>Thermomonosporaceae</taxon>
        <taxon>Actinomadura</taxon>
    </lineage>
</organism>
<accession>A0ABW2X8Z6</accession>
<feature type="domain" description="NIPSNAP" evidence="2">
    <location>
        <begin position="5"/>
        <end position="100"/>
    </location>
</feature>
<feature type="region of interest" description="Disordered" evidence="1">
    <location>
        <begin position="196"/>
        <end position="216"/>
    </location>
</feature>
<dbReference type="EMBL" id="JBHTGP010000001">
    <property type="protein sequence ID" value="MFD0682938.1"/>
    <property type="molecule type" value="Genomic_DNA"/>
</dbReference>